<feature type="domain" description="BTB" evidence="1">
    <location>
        <begin position="55"/>
        <end position="122"/>
    </location>
</feature>
<dbReference type="OrthoDB" id="6359943at2759"/>
<dbReference type="Gene3D" id="3.30.710.10">
    <property type="entry name" value="Potassium Channel Kv1.1, Chain A"/>
    <property type="match status" value="1"/>
</dbReference>
<dbReference type="RefSeq" id="XP_062881443.1">
    <property type="nucleotide sequence ID" value="XM_063025488.1"/>
</dbReference>
<evidence type="ECO:0000259" key="1">
    <source>
        <dbReference type="PROSITE" id="PS50097"/>
    </source>
</evidence>
<protein>
    <recommendedName>
        <fullName evidence="1">BTB domain-containing protein</fullName>
    </recommendedName>
</protein>
<dbReference type="OMA" id="GFQTGNY"/>
<dbReference type="InterPro" id="IPR000210">
    <property type="entry name" value="BTB/POZ_dom"/>
</dbReference>
<dbReference type="KEGG" id="cdeu:CNBG_1338"/>
<dbReference type="Proteomes" id="UP000029445">
    <property type="component" value="Chromosome 3"/>
</dbReference>
<dbReference type="InterPro" id="IPR011333">
    <property type="entry name" value="SKP1/BTB/POZ_sf"/>
</dbReference>
<reference evidence="2 3" key="1">
    <citation type="journal article" date="2011" name="MBio">
        <title>Genome variation in Cryptococcus gattii, an emerging pathogen of immunocompetent hosts.</title>
        <authorList>
            <person name="D'Souza C.A."/>
            <person name="Kronstad J.W."/>
            <person name="Taylor G."/>
            <person name="Warren R."/>
            <person name="Yuen M."/>
            <person name="Hu G."/>
            <person name="Jung W.H."/>
            <person name="Sham A."/>
            <person name="Kidd S.E."/>
            <person name="Tangen K."/>
            <person name="Lee N."/>
            <person name="Zeilmaker T."/>
            <person name="Sawkins J."/>
            <person name="McVicker G."/>
            <person name="Shah S."/>
            <person name="Gnerre S."/>
            <person name="Griggs A."/>
            <person name="Zeng Q."/>
            <person name="Bartlett K."/>
            <person name="Li W."/>
            <person name="Wang X."/>
            <person name="Heitman J."/>
            <person name="Stajich J.E."/>
            <person name="Fraser J.A."/>
            <person name="Meyer W."/>
            <person name="Carter D."/>
            <person name="Schein J."/>
            <person name="Krzywinski M."/>
            <person name="Kwon-Chung K.J."/>
            <person name="Varma A."/>
            <person name="Wang J."/>
            <person name="Brunham R."/>
            <person name="Fyfe M."/>
            <person name="Ouellette B.F."/>
            <person name="Siddiqui A."/>
            <person name="Marra M."/>
            <person name="Jones S."/>
            <person name="Holt R."/>
            <person name="Birren B.W."/>
            <person name="Galagan J.E."/>
            <person name="Cuomo C.A."/>
        </authorList>
    </citation>
    <scope>NUCLEOTIDE SEQUENCE [LARGE SCALE GENOMIC DNA]</scope>
    <source>
        <strain evidence="2 3">R265</strain>
    </source>
</reference>
<name>A0A095C3N8_CRYD2</name>
<dbReference type="EMBL" id="CP025761">
    <property type="protein sequence ID" value="KGB75500.1"/>
    <property type="molecule type" value="Genomic_DNA"/>
</dbReference>
<evidence type="ECO:0000313" key="3">
    <source>
        <dbReference type="Proteomes" id="UP000029445"/>
    </source>
</evidence>
<dbReference type="PROSITE" id="PS50097">
    <property type="entry name" value="BTB"/>
    <property type="match status" value="1"/>
</dbReference>
<dbReference type="VEuPathDB" id="FungiDB:CNBG_1338"/>
<dbReference type="GeneID" id="88177762"/>
<dbReference type="STRING" id="294750.A0A095C3N8"/>
<dbReference type="PANTHER" id="PTHR47369">
    <property type="entry name" value="BTB/POZ DOMAIN-CONTAINING PROTEIN"/>
    <property type="match status" value="1"/>
</dbReference>
<organism evidence="2 3">
    <name type="scientific">Cryptococcus deuterogattii (strain R265)</name>
    <name type="common">Cryptococcus gattii VGII (strain R265)</name>
    <dbReference type="NCBI Taxonomy" id="294750"/>
    <lineage>
        <taxon>Eukaryota</taxon>
        <taxon>Fungi</taxon>
        <taxon>Dikarya</taxon>
        <taxon>Basidiomycota</taxon>
        <taxon>Agaricomycotina</taxon>
        <taxon>Tremellomycetes</taxon>
        <taxon>Tremellales</taxon>
        <taxon>Cryptococcaceae</taxon>
        <taxon>Cryptococcus</taxon>
        <taxon>Cryptococcus gattii species complex</taxon>
    </lineage>
</organism>
<keyword evidence="3" id="KW-1185">Reference proteome</keyword>
<evidence type="ECO:0000313" key="2">
    <source>
        <dbReference type="EMBL" id="KGB75500.1"/>
    </source>
</evidence>
<dbReference type="Pfam" id="PF00651">
    <property type="entry name" value="BTB"/>
    <property type="match status" value="1"/>
</dbReference>
<accession>A0A095C3N8</accession>
<gene>
    <name evidence="2" type="ORF">CNBG_1338</name>
</gene>
<dbReference type="PANTHER" id="PTHR47369:SF2">
    <property type="entry name" value="BTB_POZ DOMAIN-CONTAINING PROTEIN 2"/>
    <property type="match status" value="1"/>
</dbReference>
<dbReference type="AlphaFoldDB" id="A0A095C3N8"/>
<sequence length="321" mass="36006">MTTDISNINGISGPAVYNNEVAESSKMAAEIDPVFHAVNLARGIFNVGYLNQEWSDIQLTFFASGLKSHRLILARSPYLAHLMSATTAGTTIHLSFADSNVTEESVHIALQHLYKPSLNLVYPQNARAVLATAFLFGGMSELIHHAYLVIRDSLDAKNVVDLVYWLEVSSDPSAVYDGQTSLQNHREDSVKAWLSDPYPRYGEWTIRLRHDAVNYLLHTLPEQVIQENKFNVTDDPLSVTYAHLPYELFKALVESPELPIASHQDRFTFVKKVLVRRKKIAPSGGPQMEENVVLAFRGGEGMEVHVTRRPKKGRTFFKVEG</sequence>
<reference evidence="2 3" key="2">
    <citation type="journal article" date="2018" name="Proc. Natl. Acad. Sci.">
        <title>RNAi is a critical determinant of centromere evolution in closely related fungi.</title>
        <authorList>
            <person name="Yadav V."/>
            <person name="Sun S."/>
            <person name="Billmyre R.B."/>
            <person name="Thimmappa B.C."/>
            <person name="Shea T."/>
            <person name="Lintner R."/>
            <person name="Bakkeren G."/>
            <person name="Cuomo C.A."/>
            <person name="Heitman J."/>
            <person name="Sanyal K."/>
        </authorList>
    </citation>
    <scope>NUCLEOTIDE SEQUENCE [LARGE SCALE GENOMIC DNA]</scope>
    <source>
        <strain evidence="2 3">R265</strain>
    </source>
</reference>
<dbReference type="HOGENOM" id="CLU_044376_0_0_1"/>
<proteinExistence type="predicted"/>